<dbReference type="GO" id="GO:0005886">
    <property type="term" value="C:plasma membrane"/>
    <property type="evidence" value="ECO:0007669"/>
    <property type="project" value="TreeGrafter"/>
</dbReference>
<dbReference type="Proteomes" id="UP000316639">
    <property type="component" value="Unassembled WGS sequence"/>
</dbReference>
<name>A0A563ES30_9PSEU</name>
<keyword evidence="5" id="KW-1185">Reference proteome</keyword>
<dbReference type="RefSeq" id="WP_146353669.1">
    <property type="nucleotide sequence ID" value="NZ_VOBR01000012.1"/>
</dbReference>
<dbReference type="SUPFAM" id="SSF55048">
    <property type="entry name" value="Probable ACP-binding domain of malonyl-CoA ACP transacylase"/>
    <property type="match status" value="1"/>
</dbReference>
<accession>A0A563ES30</accession>
<dbReference type="PANTHER" id="PTHR43775:SF37">
    <property type="entry name" value="SI:DKEY-61P9.11"/>
    <property type="match status" value="1"/>
</dbReference>
<dbReference type="EMBL" id="VOBR01000012">
    <property type="protein sequence ID" value="TWP50507.1"/>
    <property type="molecule type" value="Genomic_DNA"/>
</dbReference>
<dbReference type="InterPro" id="IPR016035">
    <property type="entry name" value="Acyl_Trfase/lysoPLipase"/>
</dbReference>
<organism evidence="4 5">
    <name type="scientific">Lentzea tibetensis</name>
    <dbReference type="NCBI Taxonomy" id="2591470"/>
    <lineage>
        <taxon>Bacteria</taxon>
        <taxon>Bacillati</taxon>
        <taxon>Actinomycetota</taxon>
        <taxon>Actinomycetes</taxon>
        <taxon>Pseudonocardiales</taxon>
        <taxon>Pseudonocardiaceae</taxon>
        <taxon>Lentzea</taxon>
    </lineage>
</organism>
<evidence type="ECO:0000256" key="1">
    <source>
        <dbReference type="ARBA" id="ARBA00022450"/>
    </source>
</evidence>
<dbReference type="SMART" id="SM00827">
    <property type="entry name" value="PKS_AT"/>
    <property type="match status" value="1"/>
</dbReference>
<feature type="domain" description="Malonyl-CoA:ACP transacylase (MAT)" evidence="3">
    <location>
        <begin position="8"/>
        <end position="317"/>
    </location>
</feature>
<comment type="caution">
    <text evidence="4">The sequence shown here is derived from an EMBL/GenBank/DDBJ whole genome shotgun (WGS) entry which is preliminary data.</text>
</comment>
<protein>
    <submittedName>
        <fullName evidence="4">Acyltransferase domain-containing protein</fullName>
    </submittedName>
</protein>
<dbReference type="GO" id="GO:0006633">
    <property type="term" value="P:fatty acid biosynthetic process"/>
    <property type="evidence" value="ECO:0007669"/>
    <property type="project" value="TreeGrafter"/>
</dbReference>
<reference evidence="4 5" key="1">
    <citation type="submission" date="2019-07" db="EMBL/GenBank/DDBJ databases">
        <title>Lentzea xizangensis sp. nov., isolated from Qinghai-Tibetan Plateau Soils.</title>
        <authorList>
            <person name="Huang J."/>
        </authorList>
    </citation>
    <scope>NUCLEOTIDE SEQUENCE [LARGE SCALE GENOMIC DNA]</scope>
    <source>
        <strain evidence="4 5">FXJ1.1311</strain>
    </source>
</reference>
<evidence type="ECO:0000313" key="4">
    <source>
        <dbReference type="EMBL" id="TWP50507.1"/>
    </source>
</evidence>
<dbReference type="Gene3D" id="3.40.366.10">
    <property type="entry name" value="Malonyl-Coenzyme A Acyl Carrier Protein, domain 2"/>
    <property type="match status" value="1"/>
</dbReference>
<dbReference type="InterPro" id="IPR050091">
    <property type="entry name" value="PKS_NRPS_Biosynth_Enz"/>
</dbReference>
<dbReference type="PANTHER" id="PTHR43775">
    <property type="entry name" value="FATTY ACID SYNTHASE"/>
    <property type="match status" value="1"/>
</dbReference>
<evidence type="ECO:0000313" key="5">
    <source>
        <dbReference type="Proteomes" id="UP000316639"/>
    </source>
</evidence>
<dbReference type="OrthoDB" id="4726421at2"/>
<evidence type="ECO:0000259" key="3">
    <source>
        <dbReference type="SMART" id="SM00827"/>
    </source>
</evidence>
<sequence length="329" mass="34722">MTRQLVLLLPGQGSQHQGMAVPLYDREPVFTEVLDEFFAGMGAEGRRLRDDWLSDAPEIPIDDGPRAQPLLFVIGYAIGRVLQAKGHQPALLLGHSVGELAAAALAGVYDLPAAARILHGRSAALTDAPAGGMLAVAAPPDRVTALIEPAWAARGLAIGAVNGPNQTILSGAEPELRLAARAAEAAELTARRVLSMQPFHSPVLDEAAGQFEKAIAAERLHEPKIPILSARTARVVTAGEAVDPAFWARLMCEPVLFWPALSSLPADGEYTFAEAGPGNSLSTAARRLPSVRTGRSRVLTLLPPQGKPAWPVWQAGLDQLAADTTPSPQ</sequence>
<dbReference type="GO" id="GO:0004312">
    <property type="term" value="F:fatty acid synthase activity"/>
    <property type="evidence" value="ECO:0007669"/>
    <property type="project" value="TreeGrafter"/>
</dbReference>
<dbReference type="Gene3D" id="3.30.70.3290">
    <property type="match status" value="1"/>
</dbReference>
<dbReference type="InterPro" id="IPR014043">
    <property type="entry name" value="Acyl_transferase_dom"/>
</dbReference>
<dbReference type="GO" id="GO:0005737">
    <property type="term" value="C:cytoplasm"/>
    <property type="evidence" value="ECO:0007669"/>
    <property type="project" value="TreeGrafter"/>
</dbReference>
<dbReference type="InterPro" id="IPR001227">
    <property type="entry name" value="Ac_transferase_dom_sf"/>
</dbReference>
<dbReference type="AlphaFoldDB" id="A0A563ES30"/>
<evidence type="ECO:0000256" key="2">
    <source>
        <dbReference type="ARBA" id="ARBA00022553"/>
    </source>
</evidence>
<gene>
    <name evidence="4" type="ORF">FKR81_20250</name>
</gene>
<dbReference type="Gene3D" id="3.30.70.250">
    <property type="entry name" value="Malonyl-CoA ACP transacylase, ACP-binding"/>
    <property type="match status" value="1"/>
</dbReference>
<dbReference type="InterPro" id="IPR016036">
    <property type="entry name" value="Malonyl_transacylase_ACP-bd"/>
</dbReference>
<keyword evidence="1" id="KW-0596">Phosphopantetheine</keyword>
<dbReference type="GO" id="GO:0071770">
    <property type="term" value="P:DIM/DIP cell wall layer assembly"/>
    <property type="evidence" value="ECO:0007669"/>
    <property type="project" value="TreeGrafter"/>
</dbReference>
<proteinExistence type="predicted"/>
<dbReference type="SUPFAM" id="SSF52151">
    <property type="entry name" value="FabD/lysophospholipase-like"/>
    <property type="match status" value="1"/>
</dbReference>
<keyword evidence="2" id="KW-0597">Phosphoprotein</keyword>
<keyword evidence="4" id="KW-0808">Transferase</keyword>
<dbReference type="Pfam" id="PF00698">
    <property type="entry name" value="Acyl_transf_1"/>
    <property type="match status" value="1"/>
</dbReference>
<keyword evidence="4" id="KW-0012">Acyltransferase</keyword>